<dbReference type="PROSITE" id="PS01234">
    <property type="entry name" value="GATB"/>
    <property type="match status" value="1"/>
</dbReference>
<evidence type="ECO:0000256" key="11">
    <source>
        <dbReference type="HAMAP-Rule" id="MF_00121"/>
    </source>
</evidence>
<dbReference type="Pfam" id="PF02637">
    <property type="entry name" value="GatB_Yqey"/>
    <property type="match status" value="1"/>
</dbReference>
<evidence type="ECO:0000313" key="13">
    <source>
        <dbReference type="EMBL" id="KAF0567536.1"/>
    </source>
</evidence>
<keyword evidence="13" id="KW-0808">Transferase</keyword>
<dbReference type="InterPro" id="IPR014746">
    <property type="entry name" value="Gln_synth/guanido_kin_cat_dom"/>
</dbReference>
<evidence type="ECO:0000256" key="5">
    <source>
        <dbReference type="ARBA" id="ARBA00022741"/>
    </source>
</evidence>
<comment type="function">
    <text evidence="8 11">Allows the formation of correctly charged Asn-tRNA(Asn) or Gln-tRNA(Gln) through the transamidation of misacylated Asp-tRNA(Asn) or Glu-tRNA(Gln) in organisms which lack either or both of asparaginyl-tRNA or glutaminyl-tRNA synthetases. The reaction takes place in the presence of glutamine and ATP through an activated phospho-Asp-tRNA(Asn) or phospho-Glu-tRNA(Gln).</text>
</comment>
<evidence type="ECO:0000256" key="6">
    <source>
        <dbReference type="ARBA" id="ARBA00022840"/>
    </source>
</evidence>
<dbReference type="NCBIfam" id="TIGR00133">
    <property type="entry name" value="gatB"/>
    <property type="match status" value="1"/>
</dbReference>
<evidence type="ECO:0000256" key="2">
    <source>
        <dbReference type="ARBA" id="ARBA00011123"/>
    </source>
</evidence>
<comment type="caution">
    <text evidence="13">The sequence shown here is derived from an EMBL/GenBank/DDBJ whole genome shotgun (WGS) entry which is preliminary data.</text>
</comment>
<dbReference type="NCBIfam" id="NF004014">
    <property type="entry name" value="PRK05477.1-4"/>
    <property type="match status" value="1"/>
</dbReference>
<comment type="catalytic activity">
    <reaction evidence="9 11">
        <text>L-aspartyl-tRNA(Asn) + L-glutamine + ATP + H2O = L-asparaginyl-tRNA(Asn) + L-glutamate + ADP + phosphate + 2 H(+)</text>
        <dbReference type="Rhea" id="RHEA:14513"/>
        <dbReference type="Rhea" id="RHEA-COMP:9674"/>
        <dbReference type="Rhea" id="RHEA-COMP:9677"/>
        <dbReference type="ChEBI" id="CHEBI:15377"/>
        <dbReference type="ChEBI" id="CHEBI:15378"/>
        <dbReference type="ChEBI" id="CHEBI:29985"/>
        <dbReference type="ChEBI" id="CHEBI:30616"/>
        <dbReference type="ChEBI" id="CHEBI:43474"/>
        <dbReference type="ChEBI" id="CHEBI:58359"/>
        <dbReference type="ChEBI" id="CHEBI:78515"/>
        <dbReference type="ChEBI" id="CHEBI:78516"/>
        <dbReference type="ChEBI" id="CHEBI:456216"/>
    </reaction>
</comment>
<dbReference type="GO" id="GO:0050567">
    <property type="term" value="F:glutaminyl-tRNA synthase (glutamine-hydrolyzing) activity"/>
    <property type="evidence" value="ECO:0007669"/>
    <property type="project" value="UniProtKB-UniRule"/>
</dbReference>
<evidence type="ECO:0000256" key="3">
    <source>
        <dbReference type="ARBA" id="ARBA00016923"/>
    </source>
</evidence>
<dbReference type="HAMAP" id="MF_00121">
    <property type="entry name" value="GatB"/>
    <property type="match status" value="1"/>
</dbReference>
<dbReference type="NCBIfam" id="NF004015">
    <property type="entry name" value="PRK05477.1-5"/>
    <property type="match status" value="1"/>
</dbReference>
<feature type="domain" description="Asn/Gln amidotransferase" evidence="12">
    <location>
        <begin position="353"/>
        <end position="507"/>
    </location>
</feature>
<reference evidence="13 14" key="1">
    <citation type="submission" date="2019-09" db="EMBL/GenBank/DDBJ databases">
        <title>Draft genome sequence of Psychrobacter nivimaris LAMA 639, in search for biotechnological relevant genes.</title>
        <authorList>
            <person name="Lima A.O.S."/>
            <person name="Staloch B.E.K."/>
            <person name="Freitas R.C."/>
            <person name="Niero H."/>
            <person name="Silva M.A.C."/>
        </authorList>
    </citation>
    <scope>NUCLEOTIDE SEQUENCE [LARGE SCALE GENOMIC DNA]</scope>
    <source>
        <strain evidence="13 14">LAMA 639</strain>
    </source>
</reference>
<comment type="catalytic activity">
    <reaction evidence="10 11">
        <text>L-glutamyl-tRNA(Gln) + L-glutamine + ATP + H2O = L-glutaminyl-tRNA(Gln) + L-glutamate + ADP + phosphate + H(+)</text>
        <dbReference type="Rhea" id="RHEA:17521"/>
        <dbReference type="Rhea" id="RHEA-COMP:9681"/>
        <dbReference type="Rhea" id="RHEA-COMP:9684"/>
        <dbReference type="ChEBI" id="CHEBI:15377"/>
        <dbReference type="ChEBI" id="CHEBI:15378"/>
        <dbReference type="ChEBI" id="CHEBI:29985"/>
        <dbReference type="ChEBI" id="CHEBI:30616"/>
        <dbReference type="ChEBI" id="CHEBI:43474"/>
        <dbReference type="ChEBI" id="CHEBI:58359"/>
        <dbReference type="ChEBI" id="CHEBI:78520"/>
        <dbReference type="ChEBI" id="CHEBI:78521"/>
        <dbReference type="ChEBI" id="CHEBI:456216"/>
    </reaction>
</comment>
<dbReference type="SUPFAM" id="SSF89095">
    <property type="entry name" value="GatB/YqeY motif"/>
    <property type="match status" value="1"/>
</dbReference>
<dbReference type="InterPro" id="IPR017958">
    <property type="entry name" value="Gln-tRNA_amidoTrfase_suB_CS"/>
</dbReference>
<evidence type="ECO:0000256" key="7">
    <source>
        <dbReference type="ARBA" id="ARBA00022917"/>
    </source>
</evidence>
<dbReference type="AlphaFoldDB" id="A0A6N7BWZ9"/>
<proteinExistence type="inferred from homology"/>
<dbReference type="Gene3D" id="1.10.150.380">
    <property type="entry name" value="GatB domain, N-terminal subdomain"/>
    <property type="match status" value="1"/>
</dbReference>
<keyword evidence="5 11" id="KW-0547">Nucleotide-binding</keyword>
<evidence type="ECO:0000256" key="10">
    <source>
        <dbReference type="ARBA" id="ARBA00047913"/>
    </source>
</evidence>
<dbReference type="Proteomes" id="UP000471465">
    <property type="component" value="Unassembled WGS sequence"/>
</dbReference>
<dbReference type="InterPro" id="IPR042114">
    <property type="entry name" value="GatB_C_1"/>
</dbReference>
<dbReference type="InterPro" id="IPR017959">
    <property type="entry name" value="Asn/Gln-tRNA_amidoTrfase_suB/E"/>
</dbReference>
<dbReference type="Pfam" id="PF02934">
    <property type="entry name" value="GatB_N"/>
    <property type="match status" value="1"/>
</dbReference>
<sequence length="508" mass="55950">MSTVTTDNNAVREHAVRKELFVDGYEVVIGIEIHCQLNTESKIFSSAPTDFGHEPNSQASIVDLGLPGVLPVLNAGVVDRALKFGIGVNAELGLFNTFDRKNYFYPDLPKGYQITQMANPIVGVGYIDVVVNEGEKNEYPKRMGITRAHLEEDAGKSVHDAVDGMTGVDLNRAGTPLIEIVSEPDMRSAHEALAYIKAIHQLVTWLGISDAVMAEGSFRCDCNVSVRKPGADLGTRTELKNLNSFRFIERAINREIERQIDILEDGGKVVQATMLYDPERDETRTMRTKEDANDYRYFPDPDLLPVRIEQHTVDAIKAAMPELPVARRARFEEALGLSEYDARILTGSRQIADYFEDVVAEIGQQDAKMAGNWVMGDLLGALNKDDTDIIDSPISAKQLAGMLKRIKDDTLSGKLAKKVFSALYEREGGDGDDAADKIIKDKGLKQETDTGAIKAMVEEVIAKNEAMVEEYRGGKEKAFNGLVGQVMKASRGSANPQQVNQILKELLG</sequence>
<evidence type="ECO:0000256" key="4">
    <source>
        <dbReference type="ARBA" id="ARBA00022598"/>
    </source>
</evidence>
<dbReference type="FunFam" id="1.10.150.380:FF:000001">
    <property type="entry name" value="Aspartyl/glutamyl-tRNA(Asn/Gln) amidotransferase subunit B"/>
    <property type="match status" value="1"/>
</dbReference>
<dbReference type="EC" id="6.3.5.-" evidence="11"/>
<dbReference type="InterPro" id="IPR003789">
    <property type="entry name" value="Asn/Gln_tRNA_amidoTrase-B-like"/>
</dbReference>
<evidence type="ECO:0000313" key="14">
    <source>
        <dbReference type="Proteomes" id="UP000471465"/>
    </source>
</evidence>
<organism evidence="13 14">
    <name type="scientific">Psychrobacter nivimaris</name>
    <dbReference type="NCBI Taxonomy" id="281738"/>
    <lineage>
        <taxon>Bacteria</taxon>
        <taxon>Pseudomonadati</taxon>
        <taxon>Pseudomonadota</taxon>
        <taxon>Gammaproteobacteria</taxon>
        <taxon>Moraxellales</taxon>
        <taxon>Moraxellaceae</taxon>
        <taxon>Psychrobacter</taxon>
    </lineage>
</organism>
<keyword evidence="7 11" id="KW-0648">Protein biosynthesis</keyword>
<gene>
    <name evidence="11" type="primary">gatB</name>
    <name evidence="13" type="ORF">FQV37_2087</name>
</gene>
<evidence type="ECO:0000259" key="12">
    <source>
        <dbReference type="SMART" id="SM00845"/>
    </source>
</evidence>
<dbReference type="GO" id="GO:0006412">
    <property type="term" value="P:translation"/>
    <property type="evidence" value="ECO:0007669"/>
    <property type="project" value="UniProtKB-UniRule"/>
</dbReference>
<dbReference type="EMBL" id="VZIZ01000041">
    <property type="protein sequence ID" value="KAF0567536.1"/>
    <property type="molecule type" value="Genomic_DNA"/>
</dbReference>
<dbReference type="InterPro" id="IPR006075">
    <property type="entry name" value="Asn/Gln-tRNA_Trfase_suB/E_cat"/>
</dbReference>
<name>A0A6N7BWZ9_9GAMM</name>
<dbReference type="SUPFAM" id="SSF55931">
    <property type="entry name" value="Glutamine synthetase/guanido kinase"/>
    <property type="match status" value="1"/>
</dbReference>
<evidence type="ECO:0000256" key="8">
    <source>
        <dbReference type="ARBA" id="ARBA00024799"/>
    </source>
</evidence>
<dbReference type="PANTHER" id="PTHR11659:SF0">
    <property type="entry name" value="GLUTAMYL-TRNA(GLN) AMIDOTRANSFERASE SUBUNIT B, MITOCHONDRIAL"/>
    <property type="match status" value="1"/>
</dbReference>
<dbReference type="Gene3D" id="1.10.10.410">
    <property type="match status" value="1"/>
</dbReference>
<evidence type="ECO:0000256" key="9">
    <source>
        <dbReference type="ARBA" id="ARBA00047380"/>
    </source>
</evidence>
<accession>A0A6N7BWZ9</accession>
<dbReference type="GO" id="GO:0016740">
    <property type="term" value="F:transferase activity"/>
    <property type="evidence" value="ECO:0007669"/>
    <property type="project" value="UniProtKB-KW"/>
</dbReference>
<dbReference type="RefSeq" id="WP_102094172.1">
    <property type="nucleotide sequence ID" value="NZ_VZIZ01000041.1"/>
</dbReference>
<dbReference type="FunFam" id="1.10.10.410:FF:000001">
    <property type="entry name" value="Aspartyl/glutamyl-tRNA(Asn/Gln) amidotransferase subunit B"/>
    <property type="match status" value="1"/>
</dbReference>
<dbReference type="InterPro" id="IPR004413">
    <property type="entry name" value="GatB"/>
</dbReference>
<dbReference type="SMART" id="SM00845">
    <property type="entry name" value="GatB_Yqey"/>
    <property type="match status" value="1"/>
</dbReference>
<comment type="subunit">
    <text evidence="2 11">Heterotrimer of A, B and C subunits.</text>
</comment>
<keyword evidence="4 11" id="KW-0436">Ligase</keyword>
<keyword evidence="14" id="KW-1185">Reference proteome</keyword>
<dbReference type="InterPro" id="IPR023168">
    <property type="entry name" value="GatB_Yqey_C_2"/>
</dbReference>
<dbReference type="GO" id="GO:0070681">
    <property type="term" value="P:glutaminyl-tRNAGln biosynthesis via transamidation"/>
    <property type="evidence" value="ECO:0007669"/>
    <property type="project" value="TreeGrafter"/>
</dbReference>
<keyword evidence="6 11" id="KW-0067">ATP-binding</keyword>
<dbReference type="PANTHER" id="PTHR11659">
    <property type="entry name" value="GLUTAMYL-TRNA GLN AMIDOTRANSFERASE SUBUNIT B MITOCHONDRIAL AND PROKARYOTIC PET112-RELATED"/>
    <property type="match status" value="1"/>
</dbReference>
<protein>
    <recommendedName>
        <fullName evidence="3 11">Aspartyl/glutamyl-tRNA(Asn/Gln) amidotransferase subunit B</fullName>
        <shortName evidence="11">Asp/Glu-ADT subunit B</shortName>
        <ecNumber evidence="11">6.3.5.-</ecNumber>
    </recommendedName>
</protein>
<comment type="similarity">
    <text evidence="1 11">Belongs to the GatB/GatE family. GatB subfamily.</text>
</comment>
<dbReference type="InterPro" id="IPR018027">
    <property type="entry name" value="Asn/Gln_amidotransferase"/>
</dbReference>
<evidence type="ECO:0000256" key="1">
    <source>
        <dbReference type="ARBA" id="ARBA00005306"/>
    </source>
</evidence>
<dbReference type="NCBIfam" id="NF004012">
    <property type="entry name" value="PRK05477.1-2"/>
    <property type="match status" value="1"/>
</dbReference>
<dbReference type="GO" id="GO:0005524">
    <property type="term" value="F:ATP binding"/>
    <property type="evidence" value="ECO:0007669"/>
    <property type="project" value="UniProtKB-KW"/>
</dbReference>